<dbReference type="EnsemblPlants" id="ORGLA03G0217200.1">
    <property type="protein sequence ID" value="ORGLA03G0217200.1"/>
    <property type="gene ID" value="ORGLA03G0217200"/>
</dbReference>
<reference evidence="2 3" key="2">
    <citation type="submission" date="2018-04" db="EMBL/GenBank/DDBJ databases">
        <title>OglaRS2 (Oryza glaberrima Reference Sequence Version 2).</title>
        <authorList>
            <person name="Zhang J."/>
            <person name="Kudrna D."/>
            <person name="Lee S."/>
            <person name="Talag J."/>
            <person name="Rajasekar S."/>
            <person name="Wing R.A."/>
        </authorList>
    </citation>
    <scope>NUCLEOTIDE SEQUENCE [LARGE SCALE GENOMIC DNA]</scope>
    <source>
        <strain evidence="2 3">cv. IRGC 96717</strain>
    </source>
</reference>
<dbReference type="HOGENOM" id="CLU_2613103_0_0_1"/>
<feature type="compositionally biased region" description="Basic and acidic residues" evidence="1">
    <location>
        <begin position="45"/>
        <end position="56"/>
    </location>
</feature>
<evidence type="ECO:0000313" key="3">
    <source>
        <dbReference type="Proteomes" id="UP000007306"/>
    </source>
</evidence>
<proteinExistence type="predicted"/>
<feature type="region of interest" description="Disordered" evidence="1">
    <location>
        <begin position="35"/>
        <end position="56"/>
    </location>
</feature>
<sequence length="80" mass="8719">MGHPPAAQTPQLHHWPLFPPQIAFLALYRAQTTHQSAMPFPPSQREGELATHERSRPLSCAPVAAASASLWNSPVAQRAT</sequence>
<protein>
    <submittedName>
        <fullName evidence="2">Uncharacterized protein</fullName>
    </submittedName>
</protein>
<reference evidence="2" key="1">
    <citation type="submission" date="2015-06" db="UniProtKB">
        <authorList>
            <consortium name="EnsemblPlants"/>
        </authorList>
    </citation>
    <scope>IDENTIFICATION</scope>
</reference>
<dbReference type="OMA" id="TTHQSAM"/>
<dbReference type="Gramene" id="ORGLA03G0217200.1">
    <property type="protein sequence ID" value="ORGLA03G0217200.1"/>
    <property type="gene ID" value="ORGLA03G0217200"/>
</dbReference>
<evidence type="ECO:0000256" key="1">
    <source>
        <dbReference type="SAM" id="MobiDB-lite"/>
    </source>
</evidence>
<evidence type="ECO:0000313" key="2">
    <source>
        <dbReference type="EnsemblPlants" id="ORGLA03G0217200.1"/>
    </source>
</evidence>
<organism evidence="2 3">
    <name type="scientific">Oryza glaberrima</name>
    <name type="common">African rice</name>
    <dbReference type="NCBI Taxonomy" id="4538"/>
    <lineage>
        <taxon>Eukaryota</taxon>
        <taxon>Viridiplantae</taxon>
        <taxon>Streptophyta</taxon>
        <taxon>Embryophyta</taxon>
        <taxon>Tracheophyta</taxon>
        <taxon>Spermatophyta</taxon>
        <taxon>Magnoliopsida</taxon>
        <taxon>Liliopsida</taxon>
        <taxon>Poales</taxon>
        <taxon>Poaceae</taxon>
        <taxon>BOP clade</taxon>
        <taxon>Oryzoideae</taxon>
        <taxon>Oryzeae</taxon>
        <taxon>Oryzinae</taxon>
        <taxon>Oryza</taxon>
    </lineage>
</organism>
<name>I1PCS6_ORYGL</name>
<dbReference type="Proteomes" id="UP000007306">
    <property type="component" value="Chromosome 3"/>
</dbReference>
<accession>I1PCS6</accession>
<dbReference type="AlphaFoldDB" id="I1PCS6"/>
<keyword evidence="3" id="KW-1185">Reference proteome</keyword>